<dbReference type="GO" id="GO:0008270">
    <property type="term" value="F:zinc ion binding"/>
    <property type="evidence" value="ECO:0007669"/>
    <property type="project" value="UniProtKB-KW"/>
</dbReference>
<feature type="region of interest" description="Disordered" evidence="5">
    <location>
        <begin position="438"/>
        <end position="465"/>
    </location>
</feature>
<dbReference type="Pfam" id="PF00929">
    <property type="entry name" value="RNase_T"/>
    <property type="match status" value="1"/>
</dbReference>
<dbReference type="PANTHER" id="PTHR12801">
    <property type="entry name" value="RNA EXONUCLEASE REXO1 / RECO3 FAMILY MEMBER-RELATED"/>
    <property type="match status" value="1"/>
</dbReference>
<evidence type="ECO:0000256" key="5">
    <source>
        <dbReference type="SAM" id="MobiDB-lite"/>
    </source>
</evidence>
<evidence type="ECO:0000313" key="8">
    <source>
        <dbReference type="Proteomes" id="UP000431533"/>
    </source>
</evidence>
<feature type="region of interest" description="Disordered" evidence="5">
    <location>
        <begin position="474"/>
        <end position="493"/>
    </location>
</feature>
<feature type="compositionally biased region" description="Polar residues" evidence="5">
    <location>
        <begin position="29"/>
        <end position="40"/>
    </location>
</feature>
<comment type="caution">
    <text evidence="7">The sequence shown here is derived from an EMBL/GenBank/DDBJ whole genome shotgun (WGS) entry which is preliminary data.</text>
</comment>
<keyword evidence="1" id="KW-0540">Nuclease</keyword>
<dbReference type="PANTHER" id="PTHR12801:SF114">
    <property type="entry name" value="EXONUCLEASE, PUTATIVE (AFU_ORTHOLOGUE AFUA_7G00870)-RELATED"/>
    <property type="match status" value="1"/>
</dbReference>
<keyword evidence="3 7" id="KW-0269">Exonuclease</keyword>
<dbReference type="SMART" id="SM00479">
    <property type="entry name" value="EXOIII"/>
    <property type="match status" value="1"/>
</dbReference>
<protein>
    <submittedName>
        <fullName evidence="7">RNA exonuclease</fullName>
    </submittedName>
</protein>
<keyword evidence="4" id="KW-0863">Zinc-finger</keyword>
<feature type="domain" description="C2H2-type" evidence="6">
    <location>
        <begin position="51"/>
        <end position="81"/>
    </location>
</feature>
<dbReference type="PROSITE" id="PS50157">
    <property type="entry name" value="ZINC_FINGER_C2H2_2"/>
    <property type="match status" value="1"/>
</dbReference>
<dbReference type="Proteomes" id="UP000431533">
    <property type="component" value="Unassembled WGS sequence"/>
</dbReference>
<dbReference type="GO" id="GO:0006364">
    <property type="term" value="P:rRNA processing"/>
    <property type="evidence" value="ECO:0007669"/>
    <property type="project" value="TreeGrafter"/>
</dbReference>
<keyword evidence="4" id="KW-0862">Zinc</keyword>
<keyword evidence="8" id="KW-1185">Reference proteome</keyword>
<dbReference type="InterPro" id="IPR013520">
    <property type="entry name" value="Ribonucl_H"/>
</dbReference>
<evidence type="ECO:0000256" key="3">
    <source>
        <dbReference type="ARBA" id="ARBA00022839"/>
    </source>
</evidence>
<accession>A0A8H8U3P4</accession>
<dbReference type="SUPFAM" id="SSF53098">
    <property type="entry name" value="Ribonuclease H-like"/>
    <property type="match status" value="1"/>
</dbReference>
<dbReference type="AlphaFoldDB" id="A0A8H8U3P4"/>
<feature type="region of interest" description="Disordered" evidence="5">
    <location>
        <begin position="24"/>
        <end position="45"/>
    </location>
</feature>
<dbReference type="GO" id="GO:0005634">
    <property type="term" value="C:nucleus"/>
    <property type="evidence" value="ECO:0007669"/>
    <property type="project" value="TreeGrafter"/>
</dbReference>
<gene>
    <name evidence="7" type="primary">rex3_0</name>
    <name evidence="7" type="ORF">LHYA1_G000682</name>
</gene>
<dbReference type="OrthoDB" id="16516at2759"/>
<feature type="region of interest" description="Disordered" evidence="5">
    <location>
        <begin position="69"/>
        <end position="135"/>
    </location>
</feature>
<reference evidence="7 8" key="1">
    <citation type="submission" date="2018-05" db="EMBL/GenBank/DDBJ databases">
        <title>Genome sequencing and assembly of the regulated plant pathogen Lachnellula willkommii and related sister species for the development of diagnostic species identification markers.</title>
        <authorList>
            <person name="Giroux E."/>
            <person name="Bilodeau G."/>
        </authorList>
    </citation>
    <scope>NUCLEOTIDE SEQUENCE [LARGE SCALE GENOMIC DNA]</scope>
    <source>
        <strain evidence="7 8">CBS 185.66</strain>
    </source>
</reference>
<dbReference type="Gene3D" id="3.30.160.60">
    <property type="entry name" value="Classic Zinc Finger"/>
    <property type="match status" value="1"/>
</dbReference>
<keyword evidence="2" id="KW-0378">Hydrolase</keyword>
<feature type="compositionally biased region" description="Basic and acidic residues" evidence="5">
    <location>
        <begin position="438"/>
        <end position="458"/>
    </location>
</feature>
<feature type="compositionally biased region" description="Polar residues" evidence="5">
    <location>
        <begin position="116"/>
        <end position="135"/>
    </location>
</feature>
<name>A0A8H8U3P4_9HELO</name>
<dbReference type="InterPro" id="IPR047021">
    <property type="entry name" value="REXO1/3/4-like"/>
</dbReference>
<dbReference type="GO" id="GO:0003676">
    <property type="term" value="F:nucleic acid binding"/>
    <property type="evidence" value="ECO:0007669"/>
    <property type="project" value="InterPro"/>
</dbReference>
<dbReference type="InterPro" id="IPR012337">
    <property type="entry name" value="RNaseH-like_sf"/>
</dbReference>
<dbReference type="InterPro" id="IPR013087">
    <property type="entry name" value="Znf_C2H2_type"/>
</dbReference>
<dbReference type="RefSeq" id="XP_031009020.1">
    <property type="nucleotide sequence ID" value="XM_031145673.1"/>
</dbReference>
<evidence type="ECO:0000256" key="1">
    <source>
        <dbReference type="ARBA" id="ARBA00022722"/>
    </source>
</evidence>
<evidence type="ECO:0000313" key="7">
    <source>
        <dbReference type="EMBL" id="TVY30234.1"/>
    </source>
</evidence>
<dbReference type="GO" id="GO:0004527">
    <property type="term" value="F:exonuclease activity"/>
    <property type="evidence" value="ECO:0007669"/>
    <property type="project" value="UniProtKB-KW"/>
</dbReference>
<dbReference type="GeneID" id="41980880"/>
<evidence type="ECO:0000259" key="6">
    <source>
        <dbReference type="PROSITE" id="PS50157"/>
    </source>
</evidence>
<dbReference type="Gene3D" id="3.30.420.10">
    <property type="entry name" value="Ribonuclease H-like superfamily/Ribonuclease H"/>
    <property type="match status" value="1"/>
</dbReference>
<dbReference type="GO" id="GO:0000027">
    <property type="term" value="P:ribosomal large subunit assembly"/>
    <property type="evidence" value="ECO:0007669"/>
    <property type="project" value="TreeGrafter"/>
</dbReference>
<organism evidence="7 8">
    <name type="scientific">Lachnellula hyalina</name>
    <dbReference type="NCBI Taxonomy" id="1316788"/>
    <lineage>
        <taxon>Eukaryota</taxon>
        <taxon>Fungi</taxon>
        <taxon>Dikarya</taxon>
        <taxon>Ascomycota</taxon>
        <taxon>Pezizomycotina</taxon>
        <taxon>Leotiomycetes</taxon>
        <taxon>Helotiales</taxon>
        <taxon>Lachnaceae</taxon>
        <taxon>Lachnellula</taxon>
    </lineage>
</organism>
<evidence type="ECO:0000256" key="4">
    <source>
        <dbReference type="PROSITE-ProRule" id="PRU00042"/>
    </source>
</evidence>
<keyword evidence="4" id="KW-0479">Metal-binding</keyword>
<evidence type="ECO:0000256" key="2">
    <source>
        <dbReference type="ARBA" id="ARBA00022801"/>
    </source>
</evidence>
<dbReference type="EMBL" id="QGMH01000009">
    <property type="protein sequence ID" value="TVY30234.1"/>
    <property type="molecule type" value="Genomic_DNA"/>
</dbReference>
<dbReference type="CDD" id="cd06137">
    <property type="entry name" value="DEDDh_RNase"/>
    <property type="match status" value="1"/>
</dbReference>
<proteinExistence type="predicted"/>
<sequence length="493" mass="55198">MSAYCAPCQRPFKGQRELDQHIRDCSVHKQPTTRPSQQETPIKPYTTKKAAYCGPCGRPFKEQRYLDQHIQTSSAHRKPSPSEVKPAKPHPLTATERKRAQPPNAIAPGSGAPQITIPSTKSVPQNVDSRWSVTPGSESRAVLDALSAHCHSPRELEENNFIVKPYDPLDCVNLRKCKRCKSAESKANGRECIFHSAKRNKWNQNRPYKCCNSKNRGCLTLPTHDFQLSLRAIKHIDYRKTPAPSAVAKFRAVVLDCEMAGVASGAGEVIMLYVTEYVTSAVLLNRYVNPSEKITQMRSSIHGISKSTLNNAISQGQTLSGWEGARSELWKYIDDKTILVGHALENDLDGLRMIHPRVVDSGILSRKEVGVHFLGGSLAALCSELLNVEIRKNKGATHDCLEDVLATREVVLFCTQNKEAFRSWGEAKKSEAMRLKKERDIARKEQESKKAEADKAKAQETSYDEDDEILHWSDIAEDMGWPHPDTGYDPWSD</sequence>
<dbReference type="InterPro" id="IPR036397">
    <property type="entry name" value="RNaseH_sf"/>
</dbReference>